<dbReference type="RefSeq" id="WP_205101980.1">
    <property type="nucleotide sequence ID" value="NZ_JACJJC010000003.1"/>
</dbReference>
<evidence type="ECO:0000256" key="6">
    <source>
        <dbReference type="ARBA" id="ARBA00023163"/>
    </source>
</evidence>
<evidence type="ECO:0000256" key="3">
    <source>
        <dbReference type="ARBA" id="ARBA00022845"/>
    </source>
</evidence>
<sequence length="116" mass="12951">MTDRQDCITLNKAALAEAVVSKVENIDRQSAKVLVEEFFEMIARHLEQGDTVKIPGLGNFSVRQKVARPGRNLKTGETVTISERRVVTFHPSGTLNARVTANLIRDEEEEASTNER</sequence>
<dbReference type="PANTHER" id="PTHR33175:SF2">
    <property type="entry name" value="INTEGRATION HOST FACTOR SUBUNIT ALPHA"/>
    <property type="match status" value="1"/>
</dbReference>
<accession>A0ABS2DQD7</accession>
<keyword evidence="6" id="KW-0804">Transcription</keyword>
<comment type="caution">
    <text evidence="9">The sequence shown here is derived from an EMBL/GenBank/DDBJ whole genome shotgun (WGS) entry which is preliminary data.</text>
</comment>
<evidence type="ECO:0000256" key="1">
    <source>
        <dbReference type="ARBA" id="ARBA00010529"/>
    </source>
</evidence>
<keyword evidence="10" id="KW-1185">Reference proteome</keyword>
<reference evidence="9 10" key="1">
    <citation type="journal article" date="2021" name="Sci. Rep.">
        <title>The distribution of antibiotic resistance genes in chicken gut microbiota commensals.</title>
        <authorList>
            <person name="Juricova H."/>
            <person name="Matiasovicova J."/>
            <person name="Kubasova T."/>
            <person name="Cejkova D."/>
            <person name="Rychlik I."/>
        </authorList>
    </citation>
    <scope>NUCLEOTIDE SEQUENCE [LARGE SCALE GENOMIC DNA]</scope>
    <source>
        <strain evidence="9 10">An829</strain>
    </source>
</reference>
<evidence type="ECO:0000313" key="10">
    <source>
        <dbReference type="Proteomes" id="UP000715095"/>
    </source>
</evidence>
<comment type="similarity">
    <text evidence="1 8">Belongs to the bacterial histone-like protein family.</text>
</comment>
<evidence type="ECO:0000256" key="5">
    <source>
        <dbReference type="ARBA" id="ARBA00023125"/>
    </source>
</evidence>
<evidence type="ECO:0000256" key="8">
    <source>
        <dbReference type="RuleBase" id="RU003939"/>
    </source>
</evidence>
<dbReference type="EMBL" id="JACJJC010000003">
    <property type="protein sequence ID" value="MBM6703522.1"/>
    <property type="molecule type" value="Genomic_DNA"/>
</dbReference>
<dbReference type="SUPFAM" id="SSF47729">
    <property type="entry name" value="IHF-like DNA-binding proteins"/>
    <property type="match status" value="1"/>
</dbReference>
<evidence type="ECO:0000256" key="7">
    <source>
        <dbReference type="ARBA" id="ARBA00023172"/>
    </source>
</evidence>
<protein>
    <recommendedName>
        <fullName evidence="2">Integration host factor subunit alpha</fullName>
    </recommendedName>
</protein>
<name>A0ABS2DQD7_9BURK</name>
<dbReference type="SMART" id="SM00411">
    <property type="entry name" value="BHL"/>
    <property type="match status" value="1"/>
</dbReference>
<organism evidence="9 10">
    <name type="scientific">Sutterella massiliensis</name>
    <dbReference type="NCBI Taxonomy" id="1816689"/>
    <lineage>
        <taxon>Bacteria</taxon>
        <taxon>Pseudomonadati</taxon>
        <taxon>Pseudomonadota</taxon>
        <taxon>Betaproteobacteria</taxon>
        <taxon>Burkholderiales</taxon>
        <taxon>Sutterellaceae</taxon>
        <taxon>Sutterella</taxon>
    </lineage>
</organism>
<dbReference type="Proteomes" id="UP000715095">
    <property type="component" value="Unassembled WGS sequence"/>
</dbReference>
<dbReference type="PANTHER" id="PTHR33175">
    <property type="entry name" value="DNA-BINDING PROTEIN HU"/>
    <property type="match status" value="1"/>
</dbReference>
<keyword evidence="4" id="KW-0805">Transcription regulation</keyword>
<keyword evidence="7" id="KW-0233">DNA recombination</keyword>
<dbReference type="Gene3D" id="4.10.520.10">
    <property type="entry name" value="IHF-like DNA-binding proteins"/>
    <property type="match status" value="1"/>
</dbReference>
<gene>
    <name evidence="9" type="ORF">H6A60_03300</name>
</gene>
<evidence type="ECO:0000313" key="9">
    <source>
        <dbReference type="EMBL" id="MBM6703522.1"/>
    </source>
</evidence>
<proteinExistence type="inferred from homology"/>
<evidence type="ECO:0000256" key="4">
    <source>
        <dbReference type="ARBA" id="ARBA00023015"/>
    </source>
</evidence>
<dbReference type="CDD" id="cd13835">
    <property type="entry name" value="IHF_A"/>
    <property type="match status" value="1"/>
</dbReference>
<keyword evidence="3" id="KW-0810">Translation regulation</keyword>
<dbReference type="PRINTS" id="PR01727">
    <property type="entry name" value="DNABINDINGHU"/>
</dbReference>
<evidence type="ECO:0000256" key="2">
    <source>
        <dbReference type="ARBA" id="ARBA00018329"/>
    </source>
</evidence>
<dbReference type="Pfam" id="PF00216">
    <property type="entry name" value="Bac_DNA_binding"/>
    <property type="match status" value="1"/>
</dbReference>
<keyword evidence="5" id="KW-0238">DNA-binding</keyword>
<dbReference type="InterPro" id="IPR000119">
    <property type="entry name" value="Hist_DNA-bd"/>
</dbReference>
<dbReference type="InterPro" id="IPR010992">
    <property type="entry name" value="IHF-like_DNA-bd_dom_sf"/>
</dbReference>
<dbReference type="InterPro" id="IPR005684">
    <property type="entry name" value="IHF_alpha"/>
</dbReference>